<dbReference type="Proteomes" id="UP000694419">
    <property type="component" value="Unplaced"/>
</dbReference>
<dbReference type="Pfam" id="PF00400">
    <property type="entry name" value="WD40"/>
    <property type="match status" value="4"/>
</dbReference>
<reference evidence="7" key="1">
    <citation type="submission" date="2025-08" db="UniProtKB">
        <authorList>
            <consortium name="Ensembl"/>
        </authorList>
    </citation>
    <scope>IDENTIFICATION</scope>
</reference>
<dbReference type="PROSITE" id="PS50082">
    <property type="entry name" value="WD_REPEATS_2"/>
    <property type="match status" value="4"/>
</dbReference>
<dbReference type="InterPro" id="IPR036322">
    <property type="entry name" value="WD40_repeat_dom_sf"/>
</dbReference>
<dbReference type="SUPFAM" id="SSF50998">
    <property type="entry name" value="Quinoprotein alcohol dehydrogenase-like"/>
    <property type="match status" value="1"/>
</dbReference>
<feature type="domain" description="NWD1/2-like winged helix-turn-helix" evidence="6">
    <location>
        <begin position="511"/>
        <end position="628"/>
    </location>
</feature>
<feature type="region of interest" description="Disordered" evidence="4">
    <location>
        <begin position="1470"/>
        <end position="1507"/>
    </location>
</feature>
<evidence type="ECO:0000256" key="2">
    <source>
        <dbReference type="ARBA" id="ARBA00022737"/>
    </source>
</evidence>
<dbReference type="Gene3D" id="1.25.40.370">
    <property type="match status" value="1"/>
</dbReference>
<feature type="repeat" description="WD" evidence="3">
    <location>
        <begin position="812"/>
        <end position="853"/>
    </location>
</feature>
<evidence type="ECO:0000313" key="7">
    <source>
        <dbReference type="Ensembl" id="ENSCPGP00000013093.1"/>
    </source>
</evidence>
<dbReference type="PROSITE" id="PS00678">
    <property type="entry name" value="WD_REPEATS_1"/>
    <property type="match status" value="3"/>
</dbReference>
<protein>
    <submittedName>
        <fullName evidence="7">NACHT and WD repeat domain containing 1</fullName>
    </submittedName>
</protein>
<evidence type="ECO:0000256" key="4">
    <source>
        <dbReference type="SAM" id="MobiDB-lite"/>
    </source>
</evidence>
<evidence type="ECO:0000256" key="1">
    <source>
        <dbReference type="ARBA" id="ARBA00022574"/>
    </source>
</evidence>
<dbReference type="PANTHER" id="PTHR45013:SF1">
    <property type="entry name" value="NACHT DOMAIN- AND WD REPEAT-CONTAINING PROTEIN 1"/>
    <property type="match status" value="1"/>
</dbReference>
<accession>A0A8C3JTZ3</accession>
<organism evidence="7 8">
    <name type="scientific">Calidris pygmaea</name>
    <name type="common">Spoon-billed sandpiper</name>
    <dbReference type="NCBI Taxonomy" id="425635"/>
    <lineage>
        <taxon>Eukaryota</taxon>
        <taxon>Metazoa</taxon>
        <taxon>Chordata</taxon>
        <taxon>Craniata</taxon>
        <taxon>Vertebrata</taxon>
        <taxon>Euteleostomi</taxon>
        <taxon>Archelosauria</taxon>
        <taxon>Archosauria</taxon>
        <taxon>Dinosauria</taxon>
        <taxon>Saurischia</taxon>
        <taxon>Theropoda</taxon>
        <taxon>Coelurosauria</taxon>
        <taxon>Aves</taxon>
        <taxon>Neognathae</taxon>
        <taxon>Neoaves</taxon>
        <taxon>Charadriiformes</taxon>
        <taxon>Scolopacidae</taxon>
        <taxon>Calidris</taxon>
    </lineage>
</organism>
<evidence type="ECO:0000259" key="5">
    <source>
        <dbReference type="Pfam" id="PF13191"/>
    </source>
</evidence>
<dbReference type="InterPro" id="IPR001680">
    <property type="entry name" value="WD40_rpt"/>
</dbReference>
<dbReference type="InterPro" id="IPR041664">
    <property type="entry name" value="AAA_16"/>
</dbReference>
<dbReference type="Gene3D" id="2.130.10.10">
    <property type="entry name" value="YVTN repeat-like/Quinoprotein amine dehydrogenase"/>
    <property type="match status" value="4"/>
</dbReference>
<feature type="domain" description="Orc1-like AAA ATPase" evidence="5">
    <location>
        <begin position="262"/>
        <end position="395"/>
    </location>
</feature>
<sequence length="1507" mass="166936">GNGHKPCRHLETTVLQDITVIDLRWGVSELVDSDPRNTQLSLEEIEACQKLSAGPTFIVSASGLLGDRCGHQPVPRLIAEKEFEALILQLPRDSAQLLAQWYRRDENALPTCYVLQPADGQAWCHLEGHVASALRVAALKAERCGLMGPEQRHRYHKPGVFWSVPSSEDMGNADLPASSKIASCYTQHLKVHTLPCSKDSGNPQRKENNKYLKQLCEQFIAVINHRILENLRYRGQTSEEPGRLLEELGHHAALCLKNCQFFCGRQNLLDNIFHCIRQNNDKTHTTLILYGPPGCGKTAVMCKLSERVQAVLGEDSVVVIRLLGTSQLSSAIHSLLRDICLQVCLAFDLPPPPTQTKQACSDLVLFLSKLLLTVSRRGTHTLVVFLDSVERLHPGDGAHRFHWLPPDCPPRVHIIISISTAEPDTLKALQHAVPEAEAYFEVGPLTSEEGEEMLETLLASDRRRLSPAQWAYFHQSFPNGGQALLFQLAFHEARKWASYTSPSELVVASTAQDAMHRLCERLEKSHGTVLVAHVFGYIASSRNGLSDTELKDVLSLDDEALSEIHHCHLPSSKTILRLPPLHWARLRSEMGECLAERKADGFTLLCFAHRQFVEMVQNRYLSKQDQIKRHFLLADFFKGTWSWGMKKPLTLPHLSRTLNADRKVASQPLWFSDTVANLRKLSELPFHLLNAGRIEELKRDVLGNMNWISCKIIACGIESVVDDFATCTERIHCPELRLVQETLLLSKPAVSGMSIIYTEMLARLLFLVPSYPEVIGELCQQCLSWCRACPYPLLIPRCGFLQPPGGPLRTTLTGFLKGVTAMALCSDQRLLVAGSQDGSMLVWNMEVFEMLHALPGHSAEVRCVKVFGKGTRAVSAAMDHSLRIWNLISGRTRFIIQDTRIEEQPSDHLHVDEGHRIVYSSSDTKVNAWHLETAEFIFQISAEASDTWMCSAVFSPRLVIVTVSAGGTLSVWNSNTGELRSKRQLPGLQEETPTSSVLIQKQGKMIVGFSGGSLSVISPDGNRLLEKLPGRVCFVVASEDESILAAGFEEYVRVYGADPAGFQRFLTADLEHDGTVQTAVISAGNSIVVTASQAASIQVWSLAEQGLLTDTLDGTGAPVTLLALHNCTLVSASHSAPSLRVWNLIYNHQQKTPPPAPNTGCAALSHGGNYVYFTQSEDTQKVIIWNATEGDVCDTLDTSAQVRCLEIAEQNQLLFTGLISGTVLVFPLNSRQDVACIPPPESQKPVKDIAIDKQEKQLAIAYDDLVLVLDIIPADPCPVIDRPTYTFKTQLPDALISRVAVLADYRLLYGMTSGDLFLYDCPRARVFPLEGHRSQISCLESSHGEQRALSGSEDSLQCLWDLEFCQQEHEMCYYKPTSLLRGICCACFSKDDKYLYTASLDQSITVWDVASGALLAVQCIYTTAHRIVPTADGFVAITKAGCIIREQFHCPKTTPPRYNPLQNTVATCTVKSRKKDRENSSKQQYSQGNPSGSLAHTSRVSQICSVA</sequence>
<dbReference type="InterPro" id="IPR015943">
    <property type="entry name" value="WD40/YVTN_repeat-like_dom_sf"/>
</dbReference>
<feature type="repeat" description="WD" evidence="3">
    <location>
        <begin position="1388"/>
        <end position="1417"/>
    </location>
</feature>
<name>A0A8C3JTZ3_9CHAR</name>
<dbReference type="PROSITE" id="PS50294">
    <property type="entry name" value="WD_REPEATS_REGION"/>
    <property type="match status" value="2"/>
</dbReference>
<dbReference type="Pfam" id="PF13191">
    <property type="entry name" value="AAA_16"/>
    <property type="match status" value="1"/>
</dbReference>
<keyword evidence="8" id="KW-1185">Reference proteome</keyword>
<dbReference type="InterPro" id="IPR057588">
    <property type="entry name" value="NWD1/2-like_WH"/>
</dbReference>
<keyword evidence="1 3" id="KW-0853">WD repeat</keyword>
<dbReference type="InterPro" id="IPR011047">
    <property type="entry name" value="Quinoprotein_ADH-like_sf"/>
</dbReference>
<dbReference type="PANTHER" id="PTHR45013">
    <property type="entry name" value="NACHT DOMAIN- AND WD REPEAT-CONTAINING PROTEIN 1"/>
    <property type="match status" value="1"/>
</dbReference>
<evidence type="ECO:0000259" key="6">
    <source>
        <dbReference type="Pfam" id="PF25469"/>
    </source>
</evidence>
<feature type="compositionally biased region" description="Polar residues" evidence="4">
    <location>
        <begin position="1481"/>
        <end position="1507"/>
    </location>
</feature>
<keyword evidence="2" id="KW-0677">Repeat</keyword>
<proteinExistence type="predicted"/>
<evidence type="ECO:0000256" key="3">
    <source>
        <dbReference type="PROSITE-ProRule" id="PRU00221"/>
    </source>
</evidence>
<dbReference type="InterPro" id="IPR027417">
    <property type="entry name" value="P-loop_NTPase"/>
</dbReference>
<dbReference type="Pfam" id="PF25469">
    <property type="entry name" value="WHD_NWD1"/>
    <property type="match status" value="1"/>
</dbReference>
<feature type="repeat" description="WD" evidence="3">
    <location>
        <begin position="1329"/>
        <end position="1363"/>
    </location>
</feature>
<evidence type="ECO:0000313" key="8">
    <source>
        <dbReference type="Proteomes" id="UP000694419"/>
    </source>
</evidence>
<feature type="repeat" description="WD" evidence="3">
    <location>
        <begin position="854"/>
        <end position="895"/>
    </location>
</feature>
<reference evidence="7" key="2">
    <citation type="submission" date="2025-09" db="UniProtKB">
        <authorList>
            <consortium name="Ensembl"/>
        </authorList>
    </citation>
    <scope>IDENTIFICATION</scope>
</reference>
<dbReference type="Ensembl" id="ENSCPGT00000014352.1">
    <property type="protein sequence ID" value="ENSCPGP00000013093.1"/>
    <property type="gene ID" value="ENSCPGG00000009276.1"/>
</dbReference>
<dbReference type="SUPFAM" id="SSF50978">
    <property type="entry name" value="WD40 repeat-like"/>
    <property type="match status" value="1"/>
</dbReference>
<dbReference type="InterPro" id="IPR043365">
    <property type="entry name" value="NWD1"/>
</dbReference>
<dbReference type="Gene3D" id="3.40.50.300">
    <property type="entry name" value="P-loop containing nucleotide triphosphate hydrolases"/>
    <property type="match status" value="1"/>
</dbReference>
<dbReference type="SMART" id="SM00320">
    <property type="entry name" value="WD40"/>
    <property type="match status" value="9"/>
</dbReference>
<dbReference type="SUPFAM" id="SSF52540">
    <property type="entry name" value="P-loop containing nucleoside triphosphate hydrolases"/>
    <property type="match status" value="1"/>
</dbReference>
<dbReference type="InterPro" id="IPR019775">
    <property type="entry name" value="WD40_repeat_CS"/>
</dbReference>